<dbReference type="RefSeq" id="WP_022922105.1">
    <property type="nucleotide sequence ID" value="NZ_BMLB01000006.1"/>
</dbReference>
<dbReference type="PANTHER" id="PTHR43265">
    <property type="entry name" value="ESTERASE ESTD"/>
    <property type="match status" value="1"/>
</dbReference>
<dbReference type="SUPFAM" id="SSF53474">
    <property type="entry name" value="alpha/beta-Hydrolases"/>
    <property type="match status" value="1"/>
</dbReference>
<dbReference type="Proteomes" id="UP000662111">
    <property type="component" value="Unassembled WGS sequence"/>
</dbReference>
<dbReference type="InterPro" id="IPR022742">
    <property type="entry name" value="Hydrolase_4"/>
</dbReference>
<protein>
    <submittedName>
        <fullName evidence="2">Acyl-CoA thioester hydrolase</fullName>
    </submittedName>
</protein>
<dbReference type="GO" id="GO:0016787">
    <property type="term" value="F:hydrolase activity"/>
    <property type="evidence" value="ECO:0007669"/>
    <property type="project" value="UniProtKB-KW"/>
</dbReference>
<dbReference type="EMBL" id="BMLB01000006">
    <property type="protein sequence ID" value="GGK78152.1"/>
    <property type="molecule type" value="Genomic_DNA"/>
</dbReference>
<proteinExistence type="predicted"/>
<name>A0ABQ2FDY7_9MICO</name>
<feature type="domain" description="Serine aminopeptidase S33" evidence="1">
    <location>
        <begin position="70"/>
        <end position="284"/>
    </location>
</feature>
<evidence type="ECO:0000313" key="2">
    <source>
        <dbReference type="EMBL" id="GGK78152.1"/>
    </source>
</evidence>
<sequence length="327" mass="34265">MPGAGRLAADVTFPSAGLTLAGTVLRPADPTAGDSVDAAGGAGPAALILPGSGPIDRDGDHRRMPLGISRALAESLADHGVASLRYDKRGTGSSEGEWLPTGLLDNVEDARAALRFLAGQPGVDPARIVVVGHSEGAILAGHLGADPGVAGLVLLSATGTPGKEMLAWQTRQVAGSLPRPVRALLRLLRIDVVERQARNVEKIEASTADVLRMDGARLNARWHRELLASDPRVQLGATTVPVLAITGAKDLQVDPADLQRIAELVPGEVETVLVPDLTHILRRDEQPASLARYKKLVRRPVDPEVLDRVAGWVLRTTQTGATVADGS</sequence>
<gene>
    <name evidence="2" type="ORF">GCM10011509_28380</name>
</gene>
<dbReference type="InterPro" id="IPR029058">
    <property type="entry name" value="AB_hydrolase_fold"/>
</dbReference>
<keyword evidence="2" id="KW-0378">Hydrolase</keyword>
<dbReference type="Pfam" id="PF12146">
    <property type="entry name" value="Hydrolase_4"/>
    <property type="match status" value="1"/>
</dbReference>
<reference evidence="3" key="1">
    <citation type="journal article" date="2019" name="Int. J. Syst. Evol. Microbiol.">
        <title>The Global Catalogue of Microorganisms (GCM) 10K type strain sequencing project: providing services to taxonomists for standard genome sequencing and annotation.</title>
        <authorList>
            <consortium name="The Broad Institute Genomics Platform"/>
            <consortium name="The Broad Institute Genome Sequencing Center for Infectious Disease"/>
            <person name="Wu L."/>
            <person name="Ma J."/>
        </authorList>
    </citation>
    <scope>NUCLEOTIDE SEQUENCE [LARGE SCALE GENOMIC DNA]</scope>
    <source>
        <strain evidence="3">CGMCC 1.5362</strain>
    </source>
</reference>
<evidence type="ECO:0000259" key="1">
    <source>
        <dbReference type="Pfam" id="PF12146"/>
    </source>
</evidence>
<accession>A0ABQ2FDY7</accession>
<dbReference type="InterPro" id="IPR053145">
    <property type="entry name" value="AB_hydrolase_Est10"/>
</dbReference>
<evidence type="ECO:0000313" key="3">
    <source>
        <dbReference type="Proteomes" id="UP000662111"/>
    </source>
</evidence>
<dbReference type="PANTHER" id="PTHR43265:SF1">
    <property type="entry name" value="ESTERASE ESTD"/>
    <property type="match status" value="1"/>
</dbReference>
<organism evidence="2 3">
    <name type="scientific">Ornithinimicrobium pekingense</name>
    <dbReference type="NCBI Taxonomy" id="384677"/>
    <lineage>
        <taxon>Bacteria</taxon>
        <taxon>Bacillati</taxon>
        <taxon>Actinomycetota</taxon>
        <taxon>Actinomycetes</taxon>
        <taxon>Micrococcales</taxon>
        <taxon>Ornithinimicrobiaceae</taxon>
        <taxon>Ornithinimicrobium</taxon>
    </lineage>
</organism>
<dbReference type="Gene3D" id="3.40.50.1820">
    <property type="entry name" value="alpha/beta hydrolase"/>
    <property type="match status" value="1"/>
</dbReference>
<comment type="caution">
    <text evidence="2">The sequence shown here is derived from an EMBL/GenBank/DDBJ whole genome shotgun (WGS) entry which is preliminary data.</text>
</comment>
<keyword evidence="3" id="KW-1185">Reference proteome</keyword>